<keyword evidence="3" id="KW-1185">Reference proteome</keyword>
<feature type="compositionally biased region" description="Polar residues" evidence="1">
    <location>
        <begin position="79"/>
        <end position="93"/>
    </location>
</feature>
<feature type="compositionally biased region" description="Acidic residues" evidence="1">
    <location>
        <begin position="62"/>
        <end position="74"/>
    </location>
</feature>
<reference evidence="2" key="1">
    <citation type="submission" date="2019-09" db="EMBL/GenBank/DDBJ databases">
        <title>Draft genome information of white flower Hibiscus syriacus.</title>
        <authorList>
            <person name="Kim Y.-M."/>
        </authorList>
    </citation>
    <scope>NUCLEOTIDE SEQUENCE [LARGE SCALE GENOMIC DNA]</scope>
    <source>
        <strain evidence="2">YM2019G1</strain>
    </source>
</reference>
<dbReference type="Proteomes" id="UP000436088">
    <property type="component" value="Unassembled WGS sequence"/>
</dbReference>
<organism evidence="2 3">
    <name type="scientific">Hibiscus syriacus</name>
    <name type="common">Rose of Sharon</name>
    <dbReference type="NCBI Taxonomy" id="106335"/>
    <lineage>
        <taxon>Eukaryota</taxon>
        <taxon>Viridiplantae</taxon>
        <taxon>Streptophyta</taxon>
        <taxon>Embryophyta</taxon>
        <taxon>Tracheophyta</taxon>
        <taxon>Spermatophyta</taxon>
        <taxon>Magnoliopsida</taxon>
        <taxon>eudicotyledons</taxon>
        <taxon>Gunneridae</taxon>
        <taxon>Pentapetalae</taxon>
        <taxon>rosids</taxon>
        <taxon>malvids</taxon>
        <taxon>Malvales</taxon>
        <taxon>Malvaceae</taxon>
        <taxon>Malvoideae</taxon>
        <taxon>Hibiscus</taxon>
    </lineage>
</organism>
<gene>
    <name evidence="2" type="ORF">F3Y22_tig00110267pilonHSYRG00015</name>
</gene>
<name>A0A6A3B4R4_HIBSY</name>
<protein>
    <submittedName>
        <fullName evidence="2">Uncharacterized protein</fullName>
    </submittedName>
</protein>
<evidence type="ECO:0000256" key="1">
    <source>
        <dbReference type="SAM" id="MobiDB-lite"/>
    </source>
</evidence>
<evidence type="ECO:0000313" key="3">
    <source>
        <dbReference type="Proteomes" id="UP000436088"/>
    </source>
</evidence>
<sequence length="227" mass="25403">MSGRRLRHVNTIKKGWRSGKRMRNRGESVRVACQSGKRKVVPGGADPKKLKIWMGKRKVDEIDSDDSGVDEEENEKSVVLNNGNHSDSSKGTEGSSCLVSGGIRIWNFQVEPQVRLVLRKRKRLFCSKARNLVVKMLLPWLKHMPLLEVKQLKLMEHNGTKTEDPGEIFGQHSSVLLAENGGVGSELNNEVNCSSKLESEVQKEIVVSNANITEPEKPLNFNDFNSS</sequence>
<feature type="region of interest" description="Disordered" evidence="1">
    <location>
        <begin position="62"/>
        <end position="93"/>
    </location>
</feature>
<dbReference type="AlphaFoldDB" id="A0A6A3B4R4"/>
<proteinExistence type="predicted"/>
<comment type="caution">
    <text evidence="2">The sequence shown here is derived from an EMBL/GenBank/DDBJ whole genome shotgun (WGS) entry which is preliminary data.</text>
</comment>
<accession>A0A6A3B4R4</accession>
<evidence type="ECO:0000313" key="2">
    <source>
        <dbReference type="EMBL" id="KAE8711950.1"/>
    </source>
</evidence>
<dbReference type="EMBL" id="VEPZ02000904">
    <property type="protein sequence ID" value="KAE8711950.1"/>
    <property type="molecule type" value="Genomic_DNA"/>
</dbReference>